<dbReference type="OrthoDB" id="2576499at2759"/>
<dbReference type="AlphaFoldDB" id="A0A0D0UFZ1"/>
<keyword evidence="5" id="KW-0158">Chromosome</keyword>
<evidence type="ECO:0000256" key="3">
    <source>
        <dbReference type="ARBA" id="ARBA00004629"/>
    </source>
</evidence>
<feature type="compositionally biased region" description="Basic and acidic residues" evidence="19">
    <location>
        <begin position="157"/>
        <end position="192"/>
    </location>
</feature>
<keyword evidence="8" id="KW-0493">Microtubule</keyword>
<organism evidence="20">
    <name type="scientific">Cryptococcus bacillisporus CA1280</name>
    <dbReference type="NCBI Taxonomy" id="1296109"/>
    <lineage>
        <taxon>Eukaryota</taxon>
        <taxon>Fungi</taxon>
        <taxon>Dikarya</taxon>
        <taxon>Basidiomycota</taxon>
        <taxon>Agaricomycotina</taxon>
        <taxon>Tremellomycetes</taxon>
        <taxon>Tremellales</taxon>
        <taxon>Cryptococcaceae</taxon>
        <taxon>Cryptococcus</taxon>
        <taxon>Cryptococcus gattii species complex</taxon>
    </lineage>
</organism>
<feature type="compositionally biased region" description="Low complexity" evidence="19">
    <location>
        <begin position="334"/>
        <end position="347"/>
    </location>
</feature>
<evidence type="ECO:0000256" key="13">
    <source>
        <dbReference type="ARBA" id="ARBA00023212"/>
    </source>
</evidence>
<evidence type="ECO:0000256" key="4">
    <source>
        <dbReference type="ARBA" id="ARBA00005366"/>
    </source>
</evidence>
<feature type="compositionally biased region" description="Polar residues" evidence="19">
    <location>
        <begin position="52"/>
        <end position="65"/>
    </location>
</feature>
<feature type="compositionally biased region" description="Gly residues" evidence="19">
    <location>
        <begin position="319"/>
        <end position="333"/>
    </location>
</feature>
<evidence type="ECO:0000256" key="5">
    <source>
        <dbReference type="ARBA" id="ARBA00022454"/>
    </source>
</evidence>
<evidence type="ECO:0000256" key="7">
    <source>
        <dbReference type="ARBA" id="ARBA00022618"/>
    </source>
</evidence>
<keyword evidence="12" id="KW-0175">Coiled coil</keyword>
<proteinExistence type="inferred from homology"/>
<keyword evidence="9" id="KW-0498">Mitosis</keyword>
<evidence type="ECO:0000256" key="8">
    <source>
        <dbReference type="ARBA" id="ARBA00022701"/>
    </source>
</evidence>
<dbReference type="GO" id="GO:0051301">
    <property type="term" value="P:cell division"/>
    <property type="evidence" value="ECO:0007669"/>
    <property type="project" value="UniProtKB-KW"/>
</dbReference>
<dbReference type="GO" id="GO:0000278">
    <property type="term" value="P:mitotic cell cycle"/>
    <property type="evidence" value="ECO:0007669"/>
    <property type="project" value="InterPro"/>
</dbReference>
<name>A0A0D0UFZ1_CRYGA</name>
<feature type="compositionally biased region" description="Gly residues" evidence="19">
    <location>
        <begin position="367"/>
        <end position="389"/>
    </location>
</feature>
<keyword evidence="13" id="KW-0206">Cytoskeleton</keyword>
<evidence type="ECO:0000256" key="6">
    <source>
        <dbReference type="ARBA" id="ARBA00022490"/>
    </source>
</evidence>
<dbReference type="PANTHER" id="PTHR28216">
    <property type="entry name" value="DASH COMPLEX SUBUNIT DUO1"/>
    <property type="match status" value="1"/>
</dbReference>
<dbReference type="GO" id="GO:0042729">
    <property type="term" value="C:DASH complex"/>
    <property type="evidence" value="ECO:0007669"/>
    <property type="project" value="InterPro"/>
</dbReference>
<dbReference type="HOGENOM" id="CLU_663953_0_0_1"/>
<reference evidence="20" key="1">
    <citation type="submission" date="2015-01" db="EMBL/GenBank/DDBJ databases">
        <title>The Genome Sequence of Cryptococcus gattii CA1280.</title>
        <authorList>
            <consortium name="The Broad Institute Genomics Platform"/>
            <person name="Cuomo C."/>
            <person name="Litvintseva A."/>
            <person name="Chen Y."/>
            <person name="Heitman J."/>
            <person name="Sun S."/>
            <person name="Springer D."/>
            <person name="Dromer F."/>
            <person name="Young S."/>
            <person name="Zeng Q."/>
            <person name="Gargeya S."/>
            <person name="Abouelleil A."/>
            <person name="Alvarado L."/>
            <person name="Chapman S.B."/>
            <person name="Gainer-Dewar J."/>
            <person name="Goldberg J."/>
            <person name="Griggs A."/>
            <person name="Gujja S."/>
            <person name="Hansen M."/>
            <person name="Howarth C."/>
            <person name="Imamovic A."/>
            <person name="Larimer J."/>
            <person name="Murphy C."/>
            <person name="Naylor J."/>
            <person name="Pearson M."/>
            <person name="Priest M."/>
            <person name="Roberts A."/>
            <person name="Saif S."/>
            <person name="Shea T."/>
            <person name="Sykes S."/>
            <person name="Wortman J."/>
            <person name="Nusbaum C."/>
            <person name="Birren B."/>
        </authorList>
    </citation>
    <scope>NUCLEOTIDE SEQUENCE [LARGE SCALE GENOMIC DNA]</scope>
    <source>
        <strain evidence="20">CA1280</strain>
    </source>
</reference>
<protein>
    <recommendedName>
        <fullName evidence="17">DASH complex subunit DUO1</fullName>
    </recommendedName>
    <alternativeName>
        <fullName evidence="18">Outer kinetochore protein DUO1</fullName>
    </alternativeName>
</protein>
<evidence type="ECO:0000256" key="1">
    <source>
        <dbReference type="ARBA" id="ARBA00004123"/>
    </source>
</evidence>
<dbReference type="GO" id="GO:0072686">
    <property type="term" value="C:mitotic spindle"/>
    <property type="evidence" value="ECO:0007669"/>
    <property type="project" value="InterPro"/>
</dbReference>
<feature type="compositionally biased region" description="Basic and acidic residues" evidence="19">
    <location>
        <begin position="124"/>
        <end position="134"/>
    </location>
</feature>
<keyword evidence="10" id="KW-0159">Chromosome partition</keyword>
<keyword evidence="11" id="KW-0995">Kinetochore</keyword>
<comment type="similarity">
    <text evidence="4">Belongs to the DASH complex DUO1 family.</text>
</comment>
<evidence type="ECO:0000256" key="16">
    <source>
        <dbReference type="ARBA" id="ARBA00023328"/>
    </source>
</evidence>
<evidence type="ECO:0000256" key="19">
    <source>
        <dbReference type="SAM" id="MobiDB-lite"/>
    </source>
</evidence>
<dbReference type="EMBL" id="KN847981">
    <property type="protein sequence ID" value="KIR47148.1"/>
    <property type="molecule type" value="Genomic_DNA"/>
</dbReference>
<dbReference type="GO" id="GO:0007059">
    <property type="term" value="P:chromosome segregation"/>
    <property type="evidence" value="ECO:0007669"/>
    <property type="project" value="UniProtKB-KW"/>
</dbReference>
<keyword evidence="15" id="KW-0131">Cell cycle</keyword>
<evidence type="ECO:0000256" key="17">
    <source>
        <dbReference type="ARBA" id="ARBA00044152"/>
    </source>
</evidence>
<evidence type="ECO:0000256" key="9">
    <source>
        <dbReference type="ARBA" id="ARBA00022776"/>
    </source>
</evidence>
<evidence type="ECO:0000256" key="2">
    <source>
        <dbReference type="ARBA" id="ARBA00004186"/>
    </source>
</evidence>
<feature type="compositionally biased region" description="Gly residues" evidence="19">
    <location>
        <begin position="348"/>
        <end position="359"/>
    </location>
</feature>
<feature type="region of interest" description="Disordered" evidence="19">
    <location>
        <begin position="100"/>
        <end position="192"/>
    </location>
</feature>
<evidence type="ECO:0000256" key="12">
    <source>
        <dbReference type="ARBA" id="ARBA00023054"/>
    </source>
</evidence>
<keyword evidence="7" id="KW-0132">Cell division</keyword>
<keyword evidence="16" id="KW-0137">Centromere</keyword>
<evidence type="ECO:0000256" key="11">
    <source>
        <dbReference type="ARBA" id="ARBA00022838"/>
    </source>
</evidence>
<dbReference type="InterPro" id="IPR013960">
    <property type="entry name" value="DASH_Duo1"/>
</dbReference>
<gene>
    <name evidence="20" type="ORF">I312_03472</name>
</gene>
<evidence type="ECO:0000256" key="10">
    <source>
        <dbReference type="ARBA" id="ARBA00022829"/>
    </source>
</evidence>
<evidence type="ECO:0000256" key="18">
    <source>
        <dbReference type="ARBA" id="ARBA00044358"/>
    </source>
</evidence>
<feature type="region of interest" description="Disordered" evidence="19">
    <location>
        <begin position="304"/>
        <end position="435"/>
    </location>
</feature>
<dbReference type="GO" id="GO:0005874">
    <property type="term" value="C:microtubule"/>
    <property type="evidence" value="ECO:0007669"/>
    <property type="project" value="UniProtKB-KW"/>
</dbReference>
<evidence type="ECO:0000313" key="20">
    <source>
        <dbReference type="EMBL" id="KIR47148.1"/>
    </source>
</evidence>
<keyword evidence="6" id="KW-0963">Cytoplasm</keyword>
<feature type="compositionally biased region" description="Basic and acidic residues" evidence="19">
    <location>
        <begin position="304"/>
        <end position="315"/>
    </location>
</feature>
<sequence length="435" mass="45509">MDSPLLPTLSRPNYSIDEDNHGNASLSLADLSIASDGPDGLSPLPPPRQISLHDQSQAKSLYTQGSKHDGVSGGAGIENSTMLGSTLTRKSIPLTAVSNDISAGKGASTGNKPRFSLFAPPRQAYEDDDRRSIAEEEDDERTSSIVNRGDVSIPNEVYEREEGGGIKGEGGDEKRVRPQEHSRQHDSDGEKKLRESLYELRKFNEVFEGFIGSLEGVKGHNEQRLAERVQQTSLLLDEYTAILGQAEHTQRLLLNPRWTGSSDDAAAIAAEEQARAAAAVKALKEAQAAAEAAQVAEEQARKLAERERAQSEVRTRGTGTRGRGIARGSGMARGSGRLVRGGSVSVRGGSGSVRGGSGSVRGESGSVRGGNGLATGGGSGLTRGRGVGTGVTRPSTAPPGPESTTASSVARRGGSTGATGKYSHVKSSGYGPRQT</sequence>
<comment type="subcellular location">
    <subcellularLocation>
        <location evidence="3">Chromosome</location>
        <location evidence="3">Centromere</location>
        <location evidence="3">Kinetochore</location>
    </subcellularLocation>
    <subcellularLocation>
        <location evidence="2">Cytoplasm</location>
        <location evidence="2">Cytoskeleton</location>
        <location evidence="2">Spindle</location>
    </subcellularLocation>
    <subcellularLocation>
        <location evidence="1">Nucleus</location>
    </subcellularLocation>
</comment>
<evidence type="ECO:0000256" key="14">
    <source>
        <dbReference type="ARBA" id="ARBA00023242"/>
    </source>
</evidence>
<keyword evidence="14" id="KW-0539">Nucleus</keyword>
<feature type="compositionally biased region" description="Low complexity" evidence="19">
    <location>
        <begin position="24"/>
        <end position="42"/>
    </location>
</feature>
<evidence type="ECO:0000256" key="15">
    <source>
        <dbReference type="ARBA" id="ARBA00023306"/>
    </source>
</evidence>
<dbReference type="Pfam" id="PF08651">
    <property type="entry name" value="DASH_Duo1"/>
    <property type="match status" value="1"/>
</dbReference>
<feature type="region of interest" description="Disordered" evidence="19">
    <location>
        <begin position="1"/>
        <end position="82"/>
    </location>
</feature>
<accession>A0A0D0UFZ1</accession>
<dbReference type="PANTHER" id="PTHR28216:SF1">
    <property type="entry name" value="DASH COMPLEX SUBUNIT DUO1"/>
    <property type="match status" value="1"/>
</dbReference>